<accession>A0ABS1RTQ6</accession>
<dbReference type="Proteomes" id="UP000604473">
    <property type="component" value="Unassembled WGS sequence"/>
</dbReference>
<comment type="similarity">
    <text evidence="1 5">Belongs to the 5'-nucleotidase family.</text>
</comment>
<evidence type="ECO:0000256" key="5">
    <source>
        <dbReference type="RuleBase" id="RU362119"/>
    </source>
</evidence>
<dbReference type="Pfam" id="PF02872">
    <property type="entry name" value="5_nucleotid_C"/>
    <property type="match status" value="1"/>
</dbReference>
<keyword evidence="2" id="KW-0479">Metal-binding</keyword>
<dbReference type="Pfam" id="PF00149">
    <property type="entry name" value="Metallophos"/>
    <property type="match status" value="1"/>
</dbReference>
<dbReference type="SUPFAM" id="SSF56300">
    <property type="entry name" value="Metallo-dependent phosphatases"/>
    <property type="match status" value="1"/>
</dbReference>
<comment type="caution">
    <text evidence="8">The sequence shown here is derived from an EMBL/GenBank/DDBJ whole genome shotgun (WGS) entry which is preliminary data.</text>
</comment>
<sequence>MVAFRPRVKAICPAGRGHGHSGVASHLRARRPVGLHAGASLIAPHPFSVPPAADRVHLRLLETSDLHVHIFPYDYYTDRPIDTAGLARTATLIAALRRDVANALLFDNGDFLQGNPMGDYIAHERGLRPGEPHPVIAAMNAIGYDAATLGNHDFNYGLDFLLDAIAGARFPVVSANLLPGPLAPPGLTRLPRHALLDRSVTDGAGRRHRLRIGVIGFLPPQIAIWDRRHLEGRAEGGDIISAARELVPRMRRDGADLVVALAHSGIGEPTHVARQENACLPLARIEGIDAILSGHQHQALPGPDFAGIAGVDTETGSIHGKPAVMPGFWGSHLGVIDLLLERAATGWRVAEHRSSIHAIATRRSDRSAEPLVGSDPAVLSAAARAHAETLAYTRRPVGRTEIPLHSYFALVAENASVKIVADAQRWYVARKLKGTRHEGLPLLSAAAPFKAGGHGGPDYYTDVPAGDIAIRNVADLYLYPNMVRAVRISGAELRGWLERSAGIFNRIRPGAADQLLLDPDFPCYNFDVIDGLEYRIDPSQPPRYGPHGRLLNPHASRIADLSWNGRAVTDGMEFVIATNSFRAAGGGGFPGTGPDAVILEAPVTNRDVILRYIARRGSVAPRTVPTWRFADLPGTTVLFDTGPAARRHLGAVERLAPDPAGTSPDGFARFRISL</sequence>
<keyword evidence="9" id="KW-1185">Reference proteome</keyword>
<evidence type="ECO:0000313" key="8">
    <source>
        <dbReference type="EMBL" id="MBL3609445.1"/>
    </source>
</evidence>
<dbReference type="PANTHER" id="PTHR11575:SF6">
    <property type="entry name" value="2',3'-CYCLIC-NUCLEOTIDE 2'-PHOSPHODIESTERASE_3'-NUCLEOTIDASE"/>
    <property type="match status" value="1"/>
</dbReference>
<evidence type="ECO:0000259" key="6">
    <source>
        <dbReference type="Pfam" id="PF00149"/>
    </source>
</evidence>
<reference evidence="8 9" key="1">
    <citation type="submission" date="2021-01" db="EMBL/GenBank/DDBJ databases">
        <title>Draft genomes of Rhodovulum sulfidophilum.</title>
        <authorList>
            <person name="Guzman M.S."/>
        </authorList>
    </citation>
    <scope>NUCLEOTIDE SEQUENCE [LARGE SCALE GENOMIC DNA]</scope>
    <source>
        <strain evidence="8 9">AB35</strain>
    </source>
</reference>
<dbReference type="InterPro" id="IPR036907">
    <property type="entry name" value="5'-Nucleotdase_C_sf"/>
</dbReference>
<dbReference type="InterPro" id="IPR041827">
    <property type="entry name" value="CpdB_N"/>
</dbReference>
<evidence type="ECO:0000259" key="7">
    <source>
        <dbReference type="Pfam" id="PF02872"/>
    </source>
</evidence>
<feature type="domain" description="Calcineurin-like phosphoesterase" evidence="6">
    <location>
        <begin position="59"/>
        <end position="298"/>
    </location>
</feature>
<dbReference type="EMBL" id="JAESJJ010000014">
    <property type="protein sequence ID" value="MBL3609445.1"/>
    <property type="molecule type" value="Genomic_DNA"/>
</dbReference>
<feature type="domain" description="5'-Nucleotidase C-terminal" evidence="7">
    <location>
        <begin position="411"/>
        <end position="590"/>
    </location>
</feature>
<dbReference type="PANTHER" id="PTHR11575">
    <property type="entry name" value="5'-NUCLEOTIDASE-RELATED"/>
    <property type="match status" value="1"/>
</dbReference>
<dbReference type="Gene3D" id="3.90.780.10">
    <property type="entry name" value="5'-Nucleotidase, C-terminal domain"/>
    <property type="match status" value="1"/>
</dbReference>
<evidence type="ECO:0000256" key="4">
    <source>
        <dbReference type="ARBA" id="ARBA00022741"/>
    </source>
</evidence>
<dbReference type="NCBIfam" id="NF006938">
    <property type="entry name" value="PRK09420.1"/>
    <property type="match status" value="1"/>
</dbReference>
<evidence type="ECO:0000256" key="2">
    <source>
        <dbReference type="ARBA" id="ARBA00022723"/>
    </source>
</evidence>
<keyword evidence="5" id="KW-0378">Hydrolase</keyword>
<name>A0ABS1RTQ6_RHOSU</name>
<keyword evidence="3" id="KW-0732">Signal</keyword>
<dbReference type="Gene3D" id="3.60.21.10">
    <property type="match status" value="1"/>
</dbReference>
<proteinExistence type="inferred from homology"/>
<dbReference type="InterPro" id="IPR004843">
    <property type="entry name" value="Calcineurin-like_PHP"/>
</dbReference>
<dbReference type="InterPro" id="IPR006179">
    <property type="entry name" value="5_nucleotidase/apyrase"/>
</dbReference>
<dbReference type="CDD" id="cd07410">
    <property type="entry name" value="MPP_CpdB_N"/>
    <property type="match status" value="1"/>
</dbReference>
<evidence type="ECO:0000313" key="9">
    <source>
        <dbReference type="Proteomes" id="UP000604473"/>
    </source>
</evidence>
<dbReference type="InterPro" id="IPR008334">
    <property type="entry name" value="5'-Nucleotdase_C"/>
</dbReference>
<keyword evidence="4 5" id="KW-0547">Nucleotide-binding</keyword>
<dbReference type="InterPro" id="IPR029052">
    <property type="entry name" value="Metallo-depent_PP-like"/>
</dbReference>
<evidence type="ECO:0000256" key="1">
    <source>
        <dbReference type="ARBA" id="ARBA00006654"/>
    </source>
</evidence>
<dbReference type="PRINTS" id="PR01607">
    <property type="entry name" value="APYRASEFAMLY"/>
</dbReference>
<organism evidence="8 9">
    <name type="scientific">Rhodovulum sulfidophilum</name>
    <name type="common">Rhodobacter sulfidophilus</name>
    <dbReference type="NCBI Taxonomy" id="35806"/>
    <lineage>
        <taxon>Bacteria</taxon>
        <taxon>Pseudomonadati</taxon>
        <taxon>Pseudomonadota</taxon>
        <taxon>Alphaproteobacteria</taxon>
        <taxon>Rhodobacterales</taxon>
        <taxon>Paracoccaceae</taxon>
        <taxon>Rhodovulum</taxon>
    </lineage>
</organism>
<protein>
    <submittedName>
        <fullName evidence="8">Bifunctional 2',3'-cyclic-nucleotide 2'-phosphodiesterase/3'-nucleotidase</fullName>
    </submittedName>
</protein>
<evidence type="ECO:0000256" key="3">
    <source>
        <dbReference type="ARBA" id="ARBA00022729"/>
    </source>
</evidence>
<dbReference type="SUPFAM" id="SSF55816">
    <property type="entry name" value="5'-nucleotidase (syn. UDP-sugar hydrolase), C-terminal domain"/>
    <property type="match status" value="1"/>
</dbReference>
<gene>
    <name evidence="8" type="ORF">JMM60_11650</name>
</gene>